<dbReference type="PANTHER" id="PTHR24092">
    <property type="entry name" value="PROBABLE PHOSPHOLIPID-TRANSPORTING ATPASE"/>
    <property type="match status" value="1"/>
</dbReference>
<dbReference type="PANTHER" id="PTHR24092:SF190">
    <property type="entry name" value="PHOSPHOLIPID-TRANSPORTING ATPASE"/>
    <property type="match status" value="1"/>
</dbReference>
<evidence type="ECO:0000313" key="2">
    <source>
        <dbReference type="Proteomes" id="UP001153148"/>
    </source>
</evidence>
<organism evidence="1 2">
    <name type="scientific">Timema podura</name>
    <name type="common">Walking stick</name>
    <dbReference type="NCBI Taxonomy" id="61482"/>
    <lineage>
        <taxon>Eukaryota</taxon>
        <taxon>Metazoa</taxon>
        <taxon>Ecdysozoa</taxon>
        <taxon>Arthropoda</taxon>
        <taxon>Hexapoda</taxon>
        <taxon>Insecta</taxon>
        <taxon>Pterygota</taxon>
        <taxon>Neoptera</taxon>
        <taxon>Polyneoptera</taxon>
        <taxon>Phasmatodea</taxon>
        <taxon>Timematodea</taxon>
        <taxon>Timematoidea</taxon>
        <taxon>Timematidae</taxon>
        <taxon>Timema</taxon>
    </lineage>
</organism>
<gene>
    <name evidence="1" type="ORF">TPAB3V08_LOCUS4310</name>
</gene>
<dbReference type="Proteomes" id="UP001153148">
    <property type="component" value="Unassembled WGS sequence"/>
</dbReference>
<comment type="caution">
    <text evidence="1">The sequence shown here is derived from an EMBL/GenBank/DDBJ whole genome shotgun (WGS) entry which is preliminary data.</text>
</comment>
<dbReference type="Gene3D" id="3.40.50.1000">
    <property type="entry name" value="HAD superfamily/HAD-like"/>
    <property type="match status" value="1"/>
</dbReference>
<dbReference type="InterPro" id="IPR023299">
    <property type="entry name" value="ATPase_P-typ_cyto_dom_N"/>
</dbReference>
<protein>
    <recommendedName>
        <fullName evidence="3">Phospholipid-transporting ATPase</fullName>
    </recommendedName>
</protein>
<evidence type="ECO:0000313" key="1">
    <source>
        <dbReference type="EMBL" id="CAG2057331.1"/>
    </source>
</evidence>
<dbReference type="SUPFAM" id="SSF56784">
    <property type="entry name" value="HAD-like"/>
    <property type="match status" value="1"/>
</dbReference>
<reference evidence="1" key="1">
    <citation type="submission" date="2021-03" db="EMBL/GenBank/DDBJ databases">
        <authorList>
            <person name="Tran Van P."/>
        </authorList>
    </citation>
    <scope>NUCLEOTIDE SEQUENCE</scope>
</reference>
<accession>A0ABN7NN88</accession>
<dbReference type="InterPro" id="IPR023214">
    <property type="entry name" value="HAD_sf"/>
</dbReference>
<dbReference type="Pfam" id="PF13246">
    <property type="entry name" value="Cation_ATPase"/>
    <property type="match status" value="1"/>
</dbReference>
<sequence length="266" mass="30564">MLGWIRLRKLEYQAQSPDEAALVSAARNFGFVFKERSPNSITIEVMGQREVYELLCILDFNNVRKRMSVILRRNGQLRLYCKGADNVIYERLKAGNRELKTKTQEHLNKFAGEGLRTLCLAIRDLDEVFFNNWKHRHQEAAVSMENRDEKLDAIYEEIETDMTLLGATAIEDKLQDGVPQAIANLAMADIKMWVLTGDKQETAINIGYSCQLLTDEMVDIFIVDAHTFDEVELQLIKLRESIRSVAKQQSAPTAVSIVTFRWDPHR</sequence>
<name>A0ABN7NN88_TIMPD</name>
<proteinExistence type="predicted"/>
<dbReference type="InterPro" id="IPR036412">
    <property type="entry name" value="HAD-like_sf"/>
</dbReference>
<keyword evidence="2" id="KW-1185">Reference proteome</keyword>
<dbReference type="SUPFAM" id="SSF81660">
    <property type="entry name" value="Metal cation-transporting ATPase, ATP-binding domain N"/>
    <property type="match status" value="1"/>
</dbReference>
<dbReference type="Gene3D" id="3.40.1110.10">
    <property type="entry name" value="Calcium-transporting ATPase, cytoplasmic domain N"/>
    <property type="match status" value="1"/>
</dbReference>
<evidence type="ECO:0008006" key="3">
    <source>
        <dbReference type="Google" id="ProtNLM"/>
    </source>
</evidence>
<dbReference type="EMBL" id="CAJPIN010005217">
    <property type="protein sequence ID" value="CAG2057331.1"/>
    <property type="molecule type" value="Genomic_DNA"/>
</dbReference>